<evidence type="ECO:0000313" key="2">
    <source>
        <dbReference type="Proteomes" id="UP000315724"/>
    </source>
</evidence>
<dbReference type="SUPFAM" id="SSF102712">
    <property type="entry name" value="JAB1/MPN domain"/>
    <property type="match status" value="1"/>
</dbReference>
<name>A0A517QJW5_9PLAN</name>
<dbReference type="Gene3D" id="3.40.140.10">
    <property type="entry name" value="Cytidine Deaminase, domain 2"/>
    <property type="match status" value="1"/>
</dbReference>
<evidence type="ECO:0008006" key="3">
    <source>
        <dbReference type="Google" id="ProtNLM"/>
    </source>
</evidence>
<gene>
    <name evidence="1" type="ORF">Mal48_11770</name>
</gene>
<keyword evidence="2" id="KW-1185">Reference proteome</keyword>
<sequence>MGGFGIASSEDLLFVKDLVLIEQQCTEVTVEFADRAVADYFDDQIDLNRRPEQFARIWIHTHPGDSPRPSSVDVETFERVFGHCDWAVMFIIAQSRKTYAELYWRHGGPASLRMQVDVDYAQPFLSSDHETWADEYHTCVTDRSALLSSAEIEWDDWLIENWESPEMLVDPAEDFDPQATGIDEFQHQSNQEYI</sequence>
<dbReference type="EMBL" id="CP036267">
    <property type="protein sequence ID" value="QDT31939.1"/>
    <property type="molecule type" value="Genomic_DNA"/>
</dbReference>
<proteinExistence type="predicted"/>
<reference evidence="1 2" key="1">
    <citation type="submission" date="2019-02" db="EMBL/GenBank/DDBJ databases">
        <title>Deep-cultivation of Planctomycetes and their phenomic and genomic characterization uncovers novel biology.</title>
        <authorList>
            <person name="Wiegand S."/>
            <person name="Jogler M."/>
            <person name="Boedeker C."/>
            <person name="Pinto D."/>
            <person name="Vollmers J."/>
            <person name="Rivas-Marin E."/>
            <person name="Kohn T."/>
            <person name="Peeters S.H."/>
            <person name="Heuer A."/>
            <person name="Rast P."/>
            <person name="Oberbeckmann S."/>
            <person name="Bunk B."/>
            <person name="Jeske O."/>
            <person name="Meyerdierks A."/>
            <person name="Storesund J.E."/>
            <person name="Kallscheuer N."/>
            <person name="Luecker S."/>
            <person name="Lage O.M."/>
            <person name="Pohl T."/>
            <person name="Merkel B.J."/>
            <person name="Hornburger P."/>
            <person name="Mueller R.-W."/>
            <person name="Bruemmer F."/>
            <person name="Labrenz M."/>
            <person name="Spormann A.M."/>
            <person name="Op den Camp H."/>
            <person name="Overmann J."/>
            <person name="Amann R."/>
            <person name="Jetten M.S.M."/>
            <person name="Mascher T."/>
            <person name="Medema M.H."/>
            <person name="Devos D.P."/>
            <person name="Kaster A.-K."/>
            <person name="Ovreas L."/>
            <person name="Rohde M."/>
            <person name="Galperin M.Y."/>
            <person name="Jogler C."/>
        </authorList>
    </citation>
    <scope>NUCLEOTIDE SEQUENCE [LARGE SCALE GENOMIC DNA]</scope>
    <source>
        <strain evidence="1 2">Mal48</strain>
    </source>
</reference>
<accession>A0A517QJW5</accession>
<protein>
    <recommendedName>
        <fullName evidence="3">JAB domain-containing protein</fullName>
    </recommendedName>
</protein>
<organism evidence="1 2">
    <name type="scientific">Thalassoglobus polymorphus</name>
    <dbReference type="NCBI Taxonomy" id="2527994"/>
    <lineage>
        <taxon>Bacteria</taxon>
        <taxon>Pseudomonadati</taxon>
        <taxon>Planctomycetota</taxon>
        <taxon>Planctomycetia</taxon>
        <taxon>Planctomycetales</taxon>
        <taxon>Planctomycetaceae</taxon>
        <taxon>Thalassoglobus</taxon>
    </lineage>
</organism>
<evidence type="ECO:0000313" key="1">
    <source>
        <dbReference type="EMBL" id="QDT31939.1"/>
    </source>
</evidence>
<dbReference type="AlphaFoldDB" id="A0A517QJW5"/>
<dbReference type="Proteomes" id="UP000315724">
    <property type="component" value="Chromosome"/>
</dbReference>
<dbReference type="KEGG" id="tpol:Mal48_11770"/>